<evidence type="ECO:0000256" key="21">
    <source>
        <dbReference type="ARBA" id="ARBA00034430"/>
    </source>
</evidence>
<comment type="catalytic activity">
    <reaction evidence="22">
        <text>Na(+)(in) = Na(+)(out)</text>
        <dbReference type="Rhea" id="RHEA:34963"/>
        <dbReference type="ChEBI" id="CHEBI:29101"/>
    </reaction>
</comment>
<evidence type="ECO:0000256" key="7">
    <source>
        <dbReference type="ARBA" id="ARBA00022566"/>
    </source>
</evidence>
<keyword evidence="7" id="KW-0116">cAMP-binding</keyword>
<feature type="region of interest" description="Disordered" evidence="23">
    <location>
        <begin position="742"/>
        <end position="815"/>
    </location>
</feature>
<dbReference type="GO" id="GO:0030424">
    <property type="term" value="C:axon"/>
    <property type="evidence" value="ECO:0007669"/>
    <property type="project" value="TreeGrafter"/>
</dbReference>
<dbReference type="SMART" id="SM00100">
    <property type="entry name" value="cNMP"/>
    <property type="match status" value="1"/>
</dbReference>
<comment type="subcellular location">
    <subcellularLocation>
        <location evidence="1">Cell membrane</location>
        <topology evidence="1">Multi-pass membrane protein</topology>
    </subcellularLocation>
</comment>
<feature type="compositionally biased region" description="Basic and acidic residues" evidence="23">
    <location>
        <begin position="884"/>
        <end position="894"/>
    </location>
</feature>
<feature type="compositionally biased region" description="Polar residues" evidence="23">
    <location>
        <begin position="774"/>
        <end position="783"/>
    </location>
</feature>
<dbReference type="Gene3D" id="1.10.287.70">
    <property type="match status" value="1"/>
</dbReference>
<dbReference type="InterPro" id="IPR003938">
    <property type="entry name" value="K_chnl_volt-dep_EAG/ELK/ERG"/>
</dbReference>
<comment type="similarity">
    <text evidence="2">Belongs to the potassium channel HCN family.</text>
</comment>
<keyword evidence="19" id="KW-1071">Ligand-gated ion channel</keyword>
<dbReference type="GO" id="GO:0005249">
    <property type="term" value="F:voltage-gated potassium channel activity"/>
    <property type="evidence" value="ECO:0007669"/>
    <property type="project" value="InterPro"/>
</dbReference>
<keyword evidence="5" id="KW-1003">Cell membrane</keyword>
<evidence type="ECO:0000256" key="20">
    <source>
        <dbReference type="ARBA" id="ARBA00023303"/>
    </source>
</evidence>
<feature type="domain" description="Cyclic nucleotide-binding" evidence="25">
    <location>
        <begin position="452"/>
        <end position="558"/>
    </location>
</feature>
<evidence type="ECO:0000256" key="4">
    <source>
        <dbReference type="ARBA" id="ARBA00022461"/>
    </source>
</evidence>
<evidence type="ECO:0000256" key="10">
    <source>
        <dbReference type="ARBA" id="ARBA00022826"/>
    </source>
</evidence>
<dbReference type="FunFam" id="1.10.287.70:FF:000031">
    <property type="entry name" value="Potassium/sodium hyperpolarization-activated cyclic nucleotide-gated channel 1, putative"/>
    <property type="match status" value="1"/>
</dbReference>
<keyword evidence="17" id="KW-0114">cAMP</keyword>
<evidence type="ECO:0000256" key="17">
    <source>
        <dbReference type="ARBA" id="ARBA00023149"/>
    </source>
</evidence>
<evidence type="ECO:0000313" key="27">
    <source>
        <dbReference type="Proteomes" id="UP000005207"/>
    </source>
</evidence>
<dbReference type="Proteomes" id="UP000005207">
    <property type="component" value="Linkage group LG7"/>
</dbReference>
<dbReference type="GO" id="GO:0005272">
    <property type="term" value="F:sodium channel activity"/>
    <property type="evidence" value="ECO:0007669"/>
    <property type="project" value="UniProtKB-KW"/>
</dbReference>
<dbReference type="Pfam" id="PF08412">
    <property type="entry name" value="Ion_trans_N"/>
    <property type="match status" value="1"/>
</dbReference>
<evidence type="ECO:0000256" key="12">
    <source>
        <dbReference type="ARBA" id="ARBA00022958"/>
    </source>
</evidence>
<evidence type="ECO:0000256" key="3">
    <source>
        <dbReference type="ARBA" id="ARBA00022448"/>
    </source>
</evidence>
<dbReference type="InterPro" id="IPR051413">
    <property type="entry name" value="K/Na_HCN_channel"/>
</dbReference>
<keyword evidence="3" id="KW-0813">Transport</keyword>
<dbReference type="SUPFAM" id="SSF51206">
    <property type="entry name" value="cAMP-binding domain-like"/>
    <property type="match status" value="1"/>
</dbReference>
<evidence type="ECO:0000256" key="2">
    <source>
        <dbReference type="ARBA" id="ARBA00006305"/>
    </source>
</evidence>
<keyword evidence="20" id="KW-0407">Ion channel</keyword>
<dbReference type="GO" id="GO:0030552">
    <property type="term" value="F:cAMP binding"/>
    <property type="evidence" value="ECO:0007669"/>
    <property type="project" value="UniProtKB-KW"/>
</dbReference>
<dbReference type="InterPro" id="IPR000595">
    <property type="entry name" value="cNMP-bd_dom"/>
</dbReference>
<evidence type="ECO:0000256" key="8">
    <source>
        <dbReference type="ARBA" id="ARBA00022692"/>
    </source>
</evidence>
<dbReference type="SUPFAM" id="SSF81324">
    <property type="entry name" value="Voltage-gated potassium channels"/>
    <property type="match status" value="1"/>
</dbReference>
<evidence type="ECO:0000256" key="15">
    <source>
        <dbReference type="ARBA" id="ARBA00023065"/>
    </source>
</evidence>
<dbReference type="PROSITE" id="PS50042">
    <property type="entry name" value="CNMP_BINDING_3"/>
    <property type="match status" value="1"/>
</dbReference>
<evidence type="ECO:0000256" key="18">
    <source>
        <dbReference type="ARBA" id="ARBA00023201"/>
    </source>
</evidence>
<dbReference type="PANTHER" id="PTHR45689">
    <property type="entry name" value="I[[H]] CHANNEL, ISOFORM E"/>
    <property type="match status" value="1"/>
</dbReference>
<dbReference type="InterPro" id="IPR018490">
    <property type="entry name" value="cNMP-bd_dom_sf"/>
</dbReference>
<evidence type="ECO:0000256" key="23">
    <source>
        <dbReference type="SAM" id="MobiDB-lite"/>
    </source>
</evidence>
<evidence type="ECO:0000256" key="6">
    <source>
        <dbReference type="ARBA" id="ARBA00022538"/>
    </source>
</evidence>
<evidence type="ECO:0000256" key="16">
    <source>
        <dbReference type="ARBA" id="ARBA00023136"/>
    </source>
</evidence>
<dbReference type="GO" id="GO:0098855">
    <property type="term" value="C:HCN channel complex"/>
    <property type="evidence" value="ECO:0007669"/>
    <property type="project" value="TreeGrafter"/>
</dbReference>
<evidence type="ECO:0000256" key="22">
    <source>
        <dbReference type="ARBA" id="ARBA00036239"/>
    </source>
</evidence>
<dbReference type="InterPro" id="IPR018488">
    <property type="entry name" value="cNMP-bd_CS"/>
</dbReference>
<reference evidence="27" key="1">
    <citation type="submission" date="2012-01" db="EMBL/GenBank/DDBJ databases">
        <title>The Genome Sequence of Oreochromis niloticus (Nile Tilapia).</title>
        <authorList>
            <consortium name="Broad Institute Genome Assembly Team"/>
            <consortium name="Broad Institute Sequencing Platform"/>
            <person name="Di Palma F."/>
            <person name="Johnson J."/>
            <person name="Lander E.S."/>
            <person name="Lindblad-Toh K."/>
        </authorList>
    </citation>
    <scope>NUCLEOTIDE SEQUENCE [LARGE SCALE GENOMIC DNA]</scope>
</reference>
<dbReference type="InterPro" id="IPR005821">
    <property type="entry name" value="Ion_trans_dom"/>
</dbReference>
<evidence type="ECO:0000256" key="13">
    <source>
        <dbReference type="ARBA" id="ARBA00022989"/>
    </source>
</evidence>
<proteinExistence type="inferred from homology"/>
<feature type="compositionally biased region" description="Basic and acidic residues" evidence="23">
    <location>
        <begin position="1"/>
        <end position="17"/>
    </location>
</feature>
<organism evidence="26 27">
    <name type="scientific">Oreochromis niloticus</name>
    <name type="common">Nile tilapia</name>
    <name type="synonym">Tilapia nilotica</name>
    <dbReference type="NCBI Taxonomy" id="8128"/>
    <lineage>
        <taxon>Eukaryota</taxon>
        <taxon>Metazoa</taxon>
        <taxon>Chordata</taxon>
        <taxon>Craniata</taxon>
        <taxon>Vertebrata</taxon>
        <taxon>Euteleostomi</taxon>
        <taxon>Actinopterygii</taxon>
        <taxon>Neopterygii</taxon>
        <taxon>Teleostei</taxon>
        <taxon>Neoteleostei</taxon>
        <taxon>Acanthomorphata</taxon>
        <taxon>Ovalentaria</taxon>
        <taxon>Cichlomorphae</taxon>
        <taxon>Cichliformes</taxon>
        <taxon>Cichlidae</taxon>
        <taxon>African cichlids</taxon>
        <taxon>Pseudocrenilabrinae</taxon>
        <taxon>Oreochromini</taxon>
        <taxon>Oreochromis</taxon>
    </lineage>
</organism>
<dbReference type="GO" id="GO:0030425">
    <property type="term" value="C:dendrite"/>
    <property type="evidence" value="ECO:0007669"/>
    <property type="project" value="TreeGrafter"/>
</dbReference>
<name>I3JLD5_ORENI</name>
<reference evidence="26" key="3">
    <citation type="submission" date="2025-09" db="UniProtKB">
        <authorList>
            <consortium name="Ensembl"/>
        </authorList>
    </citation>
    <scope>IDENTIFICATION</scope>
</reference>
<keyword evidence="9" id="KW-0547">Nucleotide-binding</keyword>
<evidence type="ECO:0000256" key="5">
    <source>
        <dbReference type="ARBA" id="ARBA00022475"/>
    </source>
</evidence>
<reference evidence="26" key="2">
    <citation type="submission" date="2025-08" db="UniProtKB">
        <authorList>
            <consortium name="Ensembl"/>
        </authorList>
    </citation>
    <scope>IDENTIFICATION</scope>
</reference>
<feature type="compositionally biased region" description="Polar residues" evidence="23">
    <location>
        <begin position="20"/>
        <end position="37"/>
    </location>
</feature>
<evidence type="ECO:0000256" key="9">
    <source>
        <dbReference type="ARBA" id="ARBA00022741"/>
    </source>
</evidence>
<feature type="region of interest" description="Disordered" evidence="23">
    <location>
        <begin position="1"/>
        <end position="46"/>
    </location>
</feature>
<protein>
    <submittedName>
        <fullName evidence="26">Hyperpolarization activated cyclic nucleotide gated potassium channel 1</fullName>
    </submittedName>
</protein>
<feature type="compositionally biased region" description="Low complexity" evidence="23">
    <location>
        <begin position="742"/>
        <end position="767"/>
    </location>
</feature>
<dbReference type="Ensembl" id="ENSONIT00000009685.2">
    <property type="protein sequence ID" value="ENSONIP00000009679.2"/>
    <property type="gene ID" value="ENSONIG00000007678.2"/>
</dbReference>
<sequence length="894" mass="100756">MEDKSNSFSSNKEEKADGNNVFQRQDSIQKNNTGSQNMKDHGNSVGFKGEREETMVGFDDLEGASRQYGFMQRQFGAMMQPGVNKFSLRMFGSQKAVEKEQERVQTAGYWIIHPYSDFRFYWDLIMLIMMMGNLIIIPVGITFFSEQTTTTWLVFNVASDTIFLVDLVMNFRTGIVNEESSEIILDPKVIKMNYLKSWFVVDFLSSIPVDYIFLIVEKGFDSEVYKTARALRIVRFTKILSLLRLLRLSRLIRYIHQWEEIFHMTYDLASAVVRIFNLIGMMLLLCHWDGCLQYLVPLLQDFPPDCWVSLNGMVNVSWGKQYSYALFKAMSHMLCIGYGARAPVSMSDLWVTMLSMIVGATCYAMFVGHATALIQSLDSSRRQYQEKYKQVEQYMSFHKLPADMRQKIHDYYEHRYQGKIFDEENILSELNDPLKEEIVNFNCRKLVATMPLFANADPNFVTGMLSKLKFEVFQPNDYIIREGTVGKKMYFIQHGVASVITKFNKEMKLTDGSYFGEICLLTKGRRTASVRADTYCRLFSLSVDHFNEVLEEYPMMRRAFETVAIDRLDRIGKKNSLLLQKFQKDLNAGVFNTQENELLKQIIRQDREMVMMVDRKQSVTGMNSTPMSGNSIINSPAQPPFSTAFGTTQLQQSSVPLTYSASAIANASAARMMPAAAVAAAAAQGLYQTQSGTLNSSQTPLQQQGAIMSPCSFTAAMCSPPVQTPLANRSFQYASPTASQLSLIQQPIQQQQQQQASPQQQQVPSPQRGDIHKSTQALQSGSLSRDVRHLSASQPSLPHDTSLGPRVHPTSGDSLASIVPPTAAVIQGMNLQSGIRTTVPQRVNLFRQMSSGALPPVPASSSSTQHRDSPGSRRDSVLSSTETEQDKMRFASNL</sequence>
<dbReference type="Gene3D" id="1.10.287.630">
    <property type="entry name" value="Helix hairpin bin"/>
    <property type="match status" value="1"/>
</dbReference>
<keyword evidence="6" id="KW-0633">Potassium transport</keyword>
<evidence type="ECO:0000256" key="19">
    <source>
        <dbReference type="ARBA" id="ARBA00023286"/>
    </source>
</evidence>
<dbReference type="PRINTS" id="PR01463">
    <property type="entry name" value="EAGCHANLFMLY"/>
</dbReference>
<feature type="region of interest" description="Disordered" evidence="23">
    <location>
        <begin position="851"/>
        <end position="894"/>
    </location>
</feature>
<keyword evidence="11" id="KW-0851">Voltage-gated channel</keyword>
<dbReference type="FunFam" id="1.10.287.630:FF:000002">
    <property type="entry name" value="Potassium/sodium hyperpolarization-activated cyclic nucleotide-gated channel 4"/>
    <property type="match status" value="1"/>
</dbReference>
<dbReference type="Gene3D" id="2.60.120.10">
    <property type="entry name" value="Jelly Rolls"/>
    <property type="match status" value="1"/>
</dbReference>
<dbReference type="Pfam" id="PF00027">
    <property type="entry name" value="cNMP_binding"/>
    <property type="match status" value="1"/>
</dbReference>
<evidence type="ECO:0000256" key="11">
    <source>
        <dbReference type="ARBA" id="ARBA00022882"/>
    </source>
</evidence>
<keyword evidence="14" id="KW-0915">Sodium</keyword>
<feature type="transmembrane region" description="Helical" evidence="24">
    <location>
        <begin position="120"/>
        <end position="144"/>
    </location>
</feature>
<feature type="transmembrane region" description="Helical" evidence="24">
    <location>
        <begin position="349"/>
        <end position="374"/>
    </location>
</feature>
<keyword evidence="12" id="KW-0630">Potassium</keyword>
<evidence type="ECO:0000259" key="25">
    <source>
        <dbReference type="PROSITE" id="PS50042"/>
    </source>
</evidence>
<gene>
    <name evidence="26" type="primary">HCN1</name>
    <name evidence="26" type="synonym">LOC100711592</name>
</gene>
<keyword evidence="27" id="KW-1185">Reference proteome</keyword>
<comment type="catalytic activity">
    <reaction evidence="21">
        <text>K(+)(in) = K(+)(out)</text>
        <dbReference type="Rhea" id="RHEA:29463"/>
        <dbReference type="ChEBI" id="CHEBI:29103"/>
    </reaction>
</comment>
<evidence type="ECO:0000256" key="1">
    <source>
        <dbReference type="ARBA" id="ARBA00004651"/>
    </source>
</evidence>
<keyword evidence="4" id="KW-0894">Sodium channel</keyword>
<dbReference type="PANTHER" id="PTHR45689:SF3">
    <property type="entry name" value="POTASSIUM_SODIUM HYPERPOLARIZATION-ACTIVATED CYCLIC NUCLEOTIDE-GATED CHANNEL 1"/>
    <property type="match status" value="1"/>
</dbReference>
<feature type="compositionally biased region" description="Basic and acidic residues" evidence="23">
    <location>
        <begin position="865"/>
        <end position="876"/>
    </location>
</feature>
<evidence type="ECO:0000256" key="24">
    <source>
        <dbReference type="SAM" id="Phobius"/>
    </source>
</evidence>
<dbReference type="PROSITE" id="PS00888">
    <property type="entry name" value="CNMP_BINDING_1"/>
    <property type="match status" value="1"/>
</dbReference>
<dbReference type="GO" id="GO:0003254">
    <property type="term" value="P:regulation of membrane depolarization"/>
    <property type="evidence" value="ECO:0007669"/>
    <property type="project" value="TreeGrafter"/>
</dbReference>
<dbReference type="HOGENOM" id="CLU_005746_15_1_1"/>
<accession>I3JLD5</accession>
<keyword evidence="10" id="KW-0631">Potassium channel</keyword>
<dbReference type="InterPro" id="IPR013621">
    <property type="entry name" value="Ion_trans_N"/>
</dbReference>
<keyword evidence="16 24" id="KW-0472">Membrane</keyword>
<dbReference type="GeneTree" id="ENSGT00940000158207"/>
<dbReference type="FunFam" id="2.60.120.10:FF:000007">
    <property type="entry name" value="Putative potassium/sodium hyperpolarization-activated cyclic nucleotide-gated channel 2"/>
    <property type="match status" value="1"/>
</dbReference>
<keyword evidence="13 24" id="KW-1133">Transmembrane helix</keyword>
<dbReference type="AlphaFoldDB" id="I3JLD5"/>
<evidence type="ECO:0000313" key="26">
    <source>
        <dbReference type="Ensembl" id="ENSONIP00000009679.2"/>
    </source>
</evidence>
<evidence type="ECO:0000256" key="14">
    <source>
        <dbReference type="ARBA" id="ARBA00023053"/>
    </source>
</evidence>
<keyword evidence="8 24" id="KW-0812">Transmembrane</keyword>
<dbReference type="InterPro" id="IPR014710">
    <property type="entry name" value="RmlC-like_jellyroll"/>
</dbReference>
<keyword evidence="18" id="KW-0739">Sodium transport</keyword>
<keyword evidence="15" id="KW-0406">Ion transport</keyword>
<dbReference type="CDD" id="cd00038">
    <property type="entry name" value="CAP_ED"/>
    <property type="match status" value="1"/>
</dbReference>
<dbReference type="Pfam" id="PF00520">
    <property type="entry name" value="Ion_trans"/>
    <property type="match status" value="1"/>
</dbReference>